<keyword evidence="5" id="KW-0560">Oxidoreductase</keyword>
<protein>
    <submittedName>
        <fullName evidence="7">Putative nitroreductase HBN1</fullName>
    </submittedName>
</protein>
<dbReference type="InterPro" id="IPR000415">
    <property type="entry name" value="Nitroreductase-like"/>
</dbReference>
<dbReference type="SUPFAM" id="SSF55469">
    <property type="entry name" value="FMN-dependent nitroreductase-like"/>
    <property type="match status" value="1"/>
</dbReference>
<comment type="caution">
    <text evidence="7">The sequence shown here is derived from an EMBL/GenBank/DDBJ whole genome shotgun (WGS) entry which is preliminary data.</text>
</comment>
<organism evidence="7 8">
    <name type="scientific">Hanseniaspora osmophila</name>
    <dbReference type="NCBI Taxonomy" id="56408"/>
    <lineage>
        <taxon>Eukaryota</taxon>
        <taxon>Fungi</taxon>
        <taxon>Dikarya</taxon>
        <taxon>Ascomycota</taxon>
        <taxon>Saccharomycotina</taxon>
        <taxon>Saccharomycetes</taxon>
        <taxon>Saccharomycodales</taxon>
        <taxon>Saccharomycodaceae</taxon>
        <taxon>Hanseniaspora</taxon>
    </lineage>
</organism>
<evidence type="ECO:0000256" key="1">
    <source>
        <dbReference type="ARBA" id="ARBA00004123"/>
    </source>
</evidence>
<evidence type="ECO:0000256" key="2">
    <source>
        <dbReference type="ARBA" id="ARBA00004496"/>
    </source>
</evidence>
<dbReference type="Proteomes" id="UP000095728">
    <property type="component" value="Unassembled WGS sequence"/>
</dbReference>
<name>A0A1E5RI46_9ASCO</name>
<dbReference type="GO" id="GO:0016491">
    <property type="term" value="F:oxidoreductase activity"/>
    <property type="evidence" value="ECO:0007669"/>
    <property type="project" value="UniProtKB-KW"/>
</dbReference>
<dbReference type="Gene3D" id="3.40.109.10">
    <property type="entry name" value="NADH Oxidase"/>
    <property type="match status" value="1"/>
</dbReference>
<evidence type="ECO:0000313" key="7">
    <source>
        <dbReference type="EMBL" id="OEJ86556.1"/>
    </source>
</evidence>
<evidence type="ECO:0000256" key="3">
    <source>
        <dbReference type="ARBA" id="ARBA00007118"/>
    </source>
</evidence>
<dbReference type="AlphaFoldDB" id="A0A1E5RI46"/>
<dbReference type="PANTHER" id="PTHR43035:SF1">
    <property type="entry name" value="FATTY ACID REPRESSION MUTANT PROTEIN 2-RELATED"/>
    <property type="match status" value="1"/>
</dbReference>
<dbReference type="OrthoDB" id="2138173at2759"/>
<dbReference type="FunCoup" id="A0A1E5RI46">
    <property type="interactions" value="7"/>
</dbReference>
<dbReference type="GO" id="GO:0034599">
    <property type="term" value="P:cellular response to oxidative stress"/>
    <property type="evidence" value="ECO:0007669"/>
    <property type="project" value="InterPro"/>
</dbReference>
<gene>
    <name evidence="7" type="ORF">AWRI3579_g1664</name>
</gene>
<dbReference type="GO" id="GO:0005737">
    <property type="term" value="C:cytoplasm"/>
    <property type="evidence" value="ECO:0007669"/>
    <property type="project" value="UniProtKB-SubCell"/>
</dbReference>
<dbReference type="EMBL" id="LPNM01000006">
    <property type="protein sequence ID" value="OEJ86556.1"/>
    <property type="molecule type" value="Genomic_DNA"/>
</dbReference>
<dbReference type="FunFam" id="3.40.109.10:FF:000001">
    <property type="entry name" value="Nitroreductase family"/>
    <property type="match status" value="1"/>
</dbReference>
<keyword evidence="4" id="KW-0963">Cytoplasm</keyword>
<evidence type="ECO:0000313" key="8">
    <source>
        <dbReference type="Proteomes" id="UP000095728"/>
    </source>
</evidence>
<comment type="subcellular location">
    <subcellularLocation>
        <location evidence="2">Cytoplasm</location>
    </subcellularLocation>
    <subcellularLocation>
        <location evidence="1">Nucleus</location>
    </subcellularLocation>
</comment>
<proteinExistence type="inferred from homology"/>
<dbReference type="GO" id="GO:0005634">
    <property type="term" value="C:nucleus"/>
    <property type="evidence" value="ECO:0007669"/>
    <property type="project" value="UniProtKB-SubCell"/>
</dbReference>
<accession>A0A1E5RI46</accession>
<evidence type="ECO:0000256" key="6">
    <source>
        <dbReference type="ARBA" id="ARBA00023242"/>
    </source>
</evidence>
<dbReference type="STRING" id="56408.A0A1E5RI46"/>
<dbReference type="InterPro" id="IPR033877">
    <property type="entry name" value="Frm2/Hbn1"/>
</dbReference>
<evidence type="ECO:0000256" key="4">
    <source>
        <dbReference type="ARBA" id="ARBA00022490"/>
    </source>
</evidence>
<reference evidence="8" key="1">
    <citation type="journal article" date="2016" name="Genome Announc.">
        <title>Genome sequences of three species of Hanseniaspora isolated from spontaneous wine fermentations.</title>
        <authorList>
            <person name="Sternes P.R."/>
            <person name="Lee D."/>
            <person name="Kutyna D.R."/>
            <person name="Borneman A.R."/>
        </authorList>
    </citation>
    <scope>NUCLEOTIDE SEQUENCE [LARGE SCALE GENOMIC DNA]</scope>
    <source>
        <strain evidence="8">AWRI3579</strain>
    </source>
</reference>
<comment type="similarity">
    <text evidence="3">Belongs to the nitroreductase family.</text>
</comment>
<dbReference type="PANTHER" id="PTHR43035">
    <property type="entry name" value="FATTY ACID REPRESSION MUTANT PROTEIN 2-RELATED"/>
    <property type="match status" value="1"/>
</dbReference>
<keyword evidence="8" id="KW-1185">Reference proteome</keyword>
<sequence>MSTQTILKAIASRRTIYALKPELPTGVALSDVQSIVQAIIKDTPTSFNSQVNRAIILTGDAHKKVWGQVVDGIEGDAGKKRPQSAKDEAYGSIIFFTDDATTEGLQAKFPAWSSAFPDFANHSTGAAQISTWTTLATINVFGHLQHFNGYIKAALGDAVPKTWTVHAQLVFGSKAGEPGEKTYIDNEVKVISSL</sequence>
<keyword evidence="6" id="KW-0539">Nucleus</keyword>
<dbReference type="InParanoid" id="A0A1E5RI46"/>
<evidence type="ECO:0000256" key="5">
    <source>
        <dbReference type="ARBA" id="ARBA00023002"/>
    </source>
</evidence>